<sequence length="164" mass="18674">MAFVSSYVISVSMGHVNAFLPFLSDSGTLHPESSIFGQLLNLSALFLALTVYLRHRQIVEFYWHRHHIRDGGFGWRFWSTLLLWIGFVSALGVSMVANFQQSVTTLYYHYLGALLAFGNGLVYAWAMTIFSYIMTPKLFDKRLSHCRCLLCVIATVAFLTSLFE</sequence>
<organism evidence="1 2">
    <name type="scientific">Rhabditophanes sp. KR3021</name>
    <dbReference type="NCBI Taxonomy" id="114890"/>
    <lineage>
        <taxon>Eukaryota</taxon>
        <taxon>Metazoa</taxon>
        <taxon>Ecdysozoa</taxon>
        <taxon>Nematoda</taxon>
        <taxon>Chromadorea</taxon>
        <taxon>Rhabditida</taxon>
        <taxon>Tylenchina</taxon>
        <taxon>Panagrolaimomorpha</taxon>
        <taxon>Strongyloidoidea</taxon>
        <taxon>Alloionematidae</taxon>
        <taxon>Rhabditophanes</taxon>
    </lineage>
</organism>
<evidence type="ECO:0000313" key="1">
    <source>
        <dbReference type="Proteomes" id="UP000095286"/>
    </source>
</evidence>
<reference evidence="2" key="1">
    <citation type="submission" date="2016-11" db="UniProtKB">
        <authorList>
            <consortium name="WormBaseParasite"/>
        </authorList>
    </citation>
    <scope>IDENTIFICATION</scope>
    <source>
        <strain evidence="2">KR3021</strain>
    </source>
</reference>
<dbReference type="Proteomes" id="UP000095286">
    <property type="component" value="Unplaced"/>
</dbReference>
<name>A0AC35UB71_9BILA</name>
<evidence type="ECO:0000313" key="2">
    <source>
        <dbReference type="WBParaSite" id="RSKR_0000974700.1"/>
    </source>
</evidence>
<proteinExistence type="predicted"/>
<dbReference type="WBParaSite" id="RSKR_0000974700.1">
    <property type="protein sequence ID" value="RSKR_0000974700.1"/>
    <property type="gene ID" value="RSKR_0000974700"/>
</dbReference>
<protein>
    <submittedName>
        <fullName evidence="2">Cytochrom_C_asm domain-containing protein</fullName>
    </submittedName>
</protein>
<accession>A0AC35UB71</accession>